<dbReference type="InterPro" id="IPR039577">
    <property type="entry name" value="Rad18"/>
</dbReference>
<evidence type="ECO:0000313" key="7">
    <source>
        <dbReference type="EMBL" id="KAL3805712.1"/>
    </source>
</evidence>
<feature type="compositionally biased region" description="Basic and acidic residues" evidence="5">
    <location>
        <begin position="187"/>
        <end position="223"/>
    </location>
</feature>
<dbReference type="Gene3D" id="3.30.40.10">
    <property type="entry name" value="Zinc/RING finger domain, C3HC4 (zinc finger)"/>
    <property type="match status" value="1"/>
</dbReference>
<evidence type="ECO:0000256" key="1">
    <source>
        <dbReference type="ARBA" id="ARBA00022723"/>
    </source>
</evidence>
<dbReference type="PROSITE" id="PS00518">
    <property type="entry name" value="ZF_RING_1"/>
    <property type="match status" value="1"/>
</dbReference>
<accession>A0ABD3QZM3</accession>
<reference evidence="7 8" key="1">
    <citation type="journal article" date="2020" name="G3 (Bethesda)">
        <title>Improved Reference Genome for Cyclotella cryptica CCMP332, a Model for Cell Wall Morphogenesis, Salinity Adaptation, and Lipid Production in Diatoms (Bacillariophyta).</title>
        <authorList>
            <person name="Roberts W.R."/>
            <person name="Downey K.M."/>
            <person name="Ruck E.C."/>
            <person name="Traller J.C."/>
            <person name="Alverson A.J."/>
        </authorList>
    </citation>
    <scope>NUCLEOTIDE SEQUENCE [LARGE SCALE GENOMIC DNA]</scope>
    <source>
        <strain evidence="7 8">CCMP332</strain>
    </source>
</reference>
<evidence type="ECO:0000256" key="2">
    <source>
        <dbReference type="ARBA" id="ARBA00022771"/>
    </source>
</evidence>
<evidence type="ECO:0000256" key="4">
    <source>
        <dbReference type="PROSITE-ProRule" id="PRU00175"/>
    </source>
</evidence>
<organism evidence="7 8">
    <name type="scientific">Cyclotella cryptica</name>
    <dbReference type="NCBI Taxonomy" id="29204"/>
    <lineage>
        <taxon>Eukaryota</taxon>
        <taxon>Sar</taxon>
        <taxon>Stramenopiles</taxon>
        <taxon>Ochrophyta</taxon>
        <taxon>Bacillariophyta</taxon>
        <taxon>Coscinodiscophyceae</taxon>
        <taxon>Thalassiosirophycidae</taxon>
        <taxon>Stephanodiscales</taxon>
        <taxon>Stephanodiscaceae</taxon>
        <taxon>Cyclotella</taxon>
    </lineage>
</organism>
<feature type="non-terminal residue" evidence="7">
    <location>
        <position position="1"/>
    </location>
</feature>
<keyword evidence="3" id="KW-0862">Zinc</keyword>
<feature type="compositionally biased region" description="Polar residues" evidence="5">
    <location>
        <begin position="44"/>
        <end position="59"/>
    </location>
</feature>
<evidence type="ECO:0000256" key="3">
    <source>
        <dbReference type="ARBA" id="ARBA00022833"/>
    </source>
</evidence>
<dbReference type="InterPro" id="IPR001841">
    <property type="entry name" value="Znf_RING"/>
</dbReference>
<keyword evidence="1" id="KW-0479">Metal-binding</keyword>
<feature type="region of interest" description="Disordered" evidence="5">
    <location>
        <begin position="187"/>
        <end position="272"/>
    </location>
</feature>
<dbReference type="InterPro" id="IPR018957">
    <property type="entry name" value="Znf_C3HC4_RING-type"/>
</dbReference>
<name>A0ABD3QZM3_9STRA</name>
<dbReference type="PROSITE" id="PS50089">
    <property type="entry name" value="ZF_RING_2"/>
    <property type="match status" value="1"/>
</dbReference>
<dbReference type="SMART" id="SM00184">
    <property type="entry name" value="RING"/>
    <property type="match status" value="1"/>
</dbReference>
<evidence type="ECO:0000256" key="5">
    <source>
        <dbReference type="SAM" id="MobiDB-lite"/>
    </source>
</evidence>
<protein>
    <recommendedName>
        <fullName evidence="6">RING-type domain-containing protein</fullName>
    </recommendedName>
</protein>
<feature type="domain" description="RING-type" evidence="6">
    <location>
        <begin position="92"/>
        <end position="138"/>
    </location>
</feature>
<dbReference type="SUPFAM" id="SSF57850">
    <property type="entry name" value="RING/U-box"/>
    <property type="match status" value="1"/>
</dbReference>
<feature type="compositionally biased region" description="Basic and acidic residues" evidence="5">
    <location>
        <begin position="1"/>
        <end position="20"/>
    </location>
</feature>
<evidence type="ECO:0000313" key="8">
    <source>
        <dbReference type="Proteomes" id="UP001516023"/>
    </source>
</evidence>
<dbReference type="EMBL" id="JABMIG020000002">
    <property type="protein sequence ID" value="KAL3805712.1"/>
    <property type="molecule type" value="Genomic_DNA"/>
</dbReference>
<dbReference type="PANTHER" id="PTHR14134:SF2">
    <property type="entry name" value="E3 UBIQUITIN-PROTEIN LIGASE RAD18"/>
    <property type="match status" value="1"/>
</dbReference>
<feature type="compositionally biased region" description="Low complexity" evidence="5">
    <location>
        <begin position="458"/>
        <end position="475"/>
    </location>
</feature>
<dbReference type="Pfam" id="PF00097">
    <property type="entry name" value="zf-C3HC4"/>
    <property type="match status" value="1"/>
</dbReference>
<dbReference type="InterPro" id="IPR013083">
    <property type="entry name" value="Znf_RING/FYVE/PHD"/>
</dbReference>
<dbReference type="GO" id="GO:0008270">
    <property type="term" value="F:zinc ion binding"/>
    <property type="evidence" value="ECO:0007669"/>
    <property type="project" value="UniProtKB-KW"/>
</dbReference>
<dbReference type="AlphaFoldDB" id="A0ABD3QZM3"/>
<gene>
    <name evidence="7" type="ORF">HJC23_005956</name>
</gene>
<keyword evidence="2 4" id="KW-0863">Zinc-finger</keyword>
<feature type="compositionally biased region" description="Basic residues" evidence="5">
    <location>
        <begin position="224"/>
        <end position="234"/>
    </location>
</feature>
<keyword evidence="8" id="KW-1185">Reference proteome</keyword>
<dbReference type="PANTHER" id="PTHR14134">
    <property type="entry name" value="E3 UBIQUITIN-PROTEIN LIGASE RAD18"/>
    <property type="match status" value="1"/>
</dbReference>
<feature type="region of interest" description="Disordered" evidence="5">
    <location>
        <begin position="1"/>
        <end position="62"/>
    </location>
</feature>
<feature type="region of interest" description="Disordered" evidence="5">
    <location>
        <begin position="449"/>
        <end position="508"/>
    </location>
</feature>
<evidence type="ECO:0000259" key="6">
    <source>
        <dbReference type="PROSITE" id="PS50089"/>
    </source>
</evidence>
<dbReference type="Proteomes" id="UP001516023">
    <property type="component" value="Unassembled WGS sequence"/>
</dbReference>
<comment type="caution">
    <text evidence="7">The sequence shown here is derived from an EMBL/GenBank/DDBJ whole genome shotgun (WGS) entry which is preliminary data.</text>
</comment>
<sequence>TPGGIDRDEATNVITKEVRVDSMPASIENATKPSPDNAPKARTVPTSSTAPPRNTSSDPIPTDEYAFLTPPHFSASNLLHKSLFSLDASFRCSICGELYVAPVAVLPCLHTFCSECVRRHCKWGMGGMKRECRCPECNQLIGTKKGQNDYENAILPNHHFENQLDIYKQMRDGLLSSFVRLDVLEKERTTRQKSEPINGKMHEHGGEGNIENKRHHDGEEKKERAPKRSCRKIAKTTTYDYSSDSDNDNDPDYESSQTHSQPSNKSKPKITLQRKTVVSYHGLKRKRLVELCNREGLPSHGTDEDLKRRHSDYITLYNSERLIRERPRERYVRCLLLRERPRSQVTELFFLCLQREATRAIQNGSQRHESYMNKLKKAVELRGKGSNTTLTSGDAAFDATMRNGFRELIQKGRARMGDGKENNALDCGINATDSVDPKAVDKCSLDMVKESPVTGDDSSATEPISESSSPAAFASEKYELSQLTAANKQTPSTPRPPRQKKKKSPSQTCTIKIIDAGPWTCARCTLRNERNTTAKARCELCDAPRTERGSEPKGVEVVNIDC</sequence>
<feature type="compositionally biased region" description="Acidic residues" evidence="5">
    <location>
        <begin position="243"/>
        <end position="253"/>
    </location>
</feature>
<dbReference type="InterPro" id="IPR017907">
    <property type="entry name" value="Znf_RING_CS"/>
</dbReference>
<proteinExistence type="predicted"/>